<dbReference type="PANTHER" id="PTHR38459">
    <property type="entry name" value="PROPHAGE BACTOPRENOL-LINKED GLUCOSE TRANSLOCASE HOMOLOG"/>
    <property type="match status" value="1"/>
</dbReference>
<dbReference type="EMBL" id="UFXQ01000001">
    <property type="protein sequence ID" value="STC69370.1"/>
    <property type="molecule type" value="Genomic_DNA"/>
</dbReference>
<evidence type="ECO:0000259" key="7">
    <source>
        <dbReference type="Pfam" id="PF04138"/>
    </source>
</evidence>
<reference evidence="8 9" key="1">
    <citation type="submission" date="2018-06" db="EMBL/GenBank/DDBJ databases">
        <authorList>
            <consortium name="Pathogen Informatics"/>
            <person name="Doyle S."/>
        </authorList>
    </citation>
    <scope>NUCLEOTIDE SEQUENCE [LARGE SCALE GENOMIC DNA]</scope>
    <source>
        <strain evidence="8 9">NCTC11862</strain>
    </source>
</reference>
<comment type="subcellular location">
    <subcellularLocation>
        <location evidence="1">Membrane</location>
        <topology evidence="1">Multi-pass membrane protein</topology>
    </subcellularLocation>
</comment>
<dbReference type="AlphaFoldDB" id="A0A376CLQ6"/>
<evidence type="ECO:0000256" key="4">
    <source>
        <dbReference type="ARBA" id="ARBA00022989"/>
    </source>
</evidence>
<sequence length="163" mass="17922">MAYPISTAWAALRAANLHKSDALHAQAARFGLSGLISASIDVGLTWLLQVGLGVLGQGYARSVGYIAGTLVAYMLNRRFTFREKFSARRFVAVVVLYFVSWLLNVEIYQSLFGWLHENTVLTQTPVLLIAYAVAQSITTAINFVVQRSIIFRPHGGSKTIQSS</sequence>
<protein>
    <submittedName>
        <fullName evidence="8">Membrane protein</fullName>
    </submittedName>
</protein>
<name>A0A376CLQ6_9CORY</name>
<gene>
    <name evidence="8" type="ORF">NCTC11862_01155</name>
</gene>
<keyword evidence="3 6" id="KW-0812">Transmembrane</keyword>
<dbReference type="OrthoDB" id="3828151at2"/>
<keyword evidence="9" id="KW-1185">Reference proteome</keyword>
<dbReference type="GO" id="GO:0005886">
    <property type="term" value="C:plasma membrane"/>
    <property type="evidence" value="ECO:0007669"/>
    <property type="project" value="TreeGrafter"/>
</dbReference>
<dbReference type="RefSeq" id="WP_018582500.1">
    <property type="nucleotide sequence ID" value="NZ_UFXQ01000001.1"/>
</dbReference>
<dbReference type="Pfam" id="PF04138">
    <property type="entry name" value="GtrA_DPMS_TM"/>
    <property type="match status" value="1"/>
</dbReference>
<feature type="transmembrane region" description="Helical" evidence="6">
    <location>
        <begin position="58"/>
        <end position="75"/>
    </location>
</feature>
<feature type="transmembrane region" description="Helical" evidence="6">
    <location>
        <begin position="87"/>
        <end position="105"/>
    </location>
</feature>
<organism evidence="8 9">
    <name type="scientific">Corynebacterium pilosum</name>
    <dbReference type="NCBI Taxonomy" id="35756"/>
    <lineage>
        <taxon>Bacteria</taxon>
        <taxon>Bacillati</taxon>
        <taxon>Actinomycetota</taxon>
        <taxon>Actinomycetes</taxon>
        <taxon>Mycobacteriales</taxon>
        <taxon>Corynebacteriaceae</taxon>
        <taxon>Corynebacterium</taxon>
    </lineage>
</organism>
<dbReference type="InterPro" id="IPR007267">
    <property type="entry name" value="GtrA_DPMS_TM"/>
</dbReference>
<evidence type="ECO:0000256" key="3">
    <source>
        <dbReference type="ARBA" id="ARBA00022692"/>
    </source>
</evidence>
<dbReference type="PANTHER" id="PTHR38459:SF1">
    <property type="entry name" value="PROPHAGE BACTOPRENOL-LINKED GLUCOSE TRANSLOCASE HOMOLOG"/>
    <property type="match status" value="1"/>
</dbReference>
<feature type="transmembrane region" description="Helical" evidence="6">
    <location>
        <begin position="125"/>
        <end position="145"/>
    </location>
</feature>
<evidence type="ECO:0000256" key="2">
    <source>
        <dbReference type="ARBA" id="ARBA00009399"/>
    </source>
</evidence>
<comment type="similarity">
    <text evidence="2">Belongs to the GtrA family.</text>
</comment>
<evidence type="ECO:0000256" key="5">
    <source>
        <dbReference type="ARBA" id="ARBA00023136"/>
    </source>
</evidence>
<proteinExistence type="inferred from homology"/>
<dbReference type="GO" id="GO:0000271">
    <property type="term" value="P:polysaccharide biosynthetic process"/>
    <property type="evidence" value="ECO:0007669"/>
    <property type="project" value="InterPro"/>
</dbReference>
<feature type="transmembrane region" description="Helical" evidence="6">
    <location>
        <begin position="30"/>
        <end position="52"/>
    </location>
</feature>
<feature type="domain" description="GtrA/DPMS transmembrane" evidence="7">
    <location>
        <begin position="29"/>
        <end position="151"/>
    </location>
</feature>
<evidence type="ECO:0000256" key="6">
    <source>
        <dbReference type="SAM" id="Phobius"/>
    </source>
</evidence>
<dbReference type="InterPro" id="IPR051401">
    <property type="entry name" value="GtrA_CellWall_Glycosyl"/>
</dbReference>
<evidence type="ECO:0000313" key="9">
    <source>
        <dbReference type="Proteomes" id="UP000254467"/>
    </source>
</evidence>
<dbReference type="Proteomes" id="UP000254467">
    <property type="component" value="Unassembled WGS sequence"/>
</dbReference>
<keyword evidence="5 6" id="KW-0472">Membrane</keyword>
<accession>A0A376CLQ6</accession>
<keyword evidence="4 6" id="KW-1133">Transmembrane helix</keyword>
<evidence type="ECO:0000256" key="1">
    <source>
        <dbReference type="ARBA" id="ARBA00004141"/>
    </source>
</evidence>
<dbReference type="STRING" id="35756.GCA_001044155_01120"/>
<evidence type="ECO:0000313" key="8">
    <source>
        <dbReference type="EMBL" id="STC69370.1"/>
    </source>
</evidence>